<evidence type="ECO:0000313" key="3">
    <source>
        <dbReference type="Proteomes" id="UP000516437"/>
    </source>
</evidence>
<organism evidence="2 3">
    <name type="scientific">Morella rubra</name>
    <name type="common">Chinese bayberry</name>
    <dbReference type="NCBI Taxonomy" id="262757"/>
    <lineage>
        <taxon>Eukaryota</taxon>
        <taxon>Viridiplantae</taxon>
        <taxon>Streptophyta</taxon>
        <taxon>Embryophyta</taxon>
        <taxon>Tracheophyta</taxon>
        <taxon>Spermatophyta</taxon>
        <taxon>Magnoliopsida</taxon>
        <taxon>eudicotyledons</taxon>
        <taxon>Gunneridae</taxon>
        <taxon>Pentapetalae</taxon>
        <taxon>rosids</taxon>
        <taxon>fabids</taxon>
        <taxon>Fagales</taxon>
        <taxon>Myricaceae</taxon>
        <taxon>Morella</taxon>
    </lineage>
</organism>
<gene>
    <name evidence="2" type="ORF">CJ030_MR2G020837</name>
</gene>
<accession>A0A6A1W8G9</accession>
<dbReference type="OrthoDB" id="641593at2759"/>
<dbReference type="Proteomes" id="UP000516437">
    <property type="component" value="Chromosome 2"/>
</dbReference>
<evidence type="ECO:0000313" key="2">
    <source>
        <dbReference type="EMBL" id="KAB1221485.1"/>
    </source>
</evidence>
<evidence type="ECO:0000256" key="1">
    <source>
        <dbReference type="SAM" id="SignalP"/>
    </source>
</evidence>
<feature type="signal peptide" evidence="1">
    <location>
        <begin position="1"/>
        <end position="33"/>
    </location>
</feature>
<feature type="chain" id="PRO_5025469709" evidence="1">
    <location>
        <begin position="34"/>
        <end position="222"/>
    </location>
</feature>
<comment type="caution">
    <text evidence="2">The sequence shown here is derived from an EMBL/GenBank/DDBJ whole genome shotgun (WGS) entry which is preliminary data.</text>
</comment>
<reference evidence="2 3" key="1">
    <citation type="journal article" date="2019" name="Plant Biotechnol. J.">
        <title>The red bayberry genome and genetic basis of sex determination.</title>
        <authorList>
            <person name="Jia H.M."/>
            <person name="Jia H.J."/>
            <person name="Cai Q.L."/>
            <person name="Wang Y."/>
            <person name="Zhao H.B."/>
            <person name="Yang W.F."/>
            <person name="Wang G.Y."/>
            <person name="Li Y.H."/>
            <person name="Zhan D.L."/>
            <person name="Shen Y.T."/>
            <person name="Niu Q.F."/>
            <person name="Chang L."/>
            <person name="Qiu J."/>
            <person name="Zhao L."/>
            <person name="Xie H.B."/>
            <person name="Fu W.Y."/>
            <person name="Jin J."/>
            <person name="Li X.W."/>
            <person name="Jiao Y."/>
            <person name="Zhou C.C."/>
            <person name="Tu T."/>
            <person name="Chai C.Y."/>
            <person name="Gao J.L."/>
            <person name="Fan L.J."/>
            <person name="van de Weg E."/>
            <person name="Wang J.Y."/>
            <person name="Gao Z.S."/>
        </authorList>
    </citation>
    <scope>NUCLEOTIDE SEQUENCE [LARGE SCALE GENOMIC DNA]</scope>
    <source>
        <tissue evidence="2">Leaves</tissue>
    </source>
</reference>
<keyword evidence="1" id="KW-0732">Signal</keyword>
<protein>
    <submittedName>
        <fullName evidence="2">Uncharacterized protein</fullName>
    </submittedName>
</protein>
<name>A0A6A1W8G9_9ROSI</name>
<dbReference type="AlphaFoldDB" id="A0A6A1W8G9"/>
<keyword evidence="3" id="KW-1185">Reference proteome</keyword>
<dbReference type="EMBL" id="RXIC02000020">
    <property type="protein sequence ID" value="KAB1221485.1"/>
    <property type="molecule type" value="Genomic_DNA"/>
</dbReference>
<sequence>MAKTSTSESPSTYRVFVLLLLLLLTNAPKPSHSLSFSQYQTLVSLAHSLTTRVANLRASRGDLSGSQRAKRIAEQLERGQGLGLLGFTWSAGWDYVKNYAWRWTEVSYVDLYSAVSDANELLRLLGDLTQRDSDADRAAWVGRNYENVLGISKSLFKKLLNLFRQSGTLREVVETVQIEVVEGELLRDCLQLGTKDLKGILQIVKDLGLQFYSTSGNDWRDL</sequence>
<proteinExistence type="predicted"/>
<dbReference type="PANTHER" id="PTHR36806">
    <property type="entry name" value="ADENINE PHOSPHORIBOSYLTRANSFERASE"/>
    <property type="match status" value="1"/>
</dbReference>